<dbReference type="EMBL" id="JBHTIW010000017">
    <property type="protein sequence ID" value="MFD0921966.1"/>
    <property type="molecule type" value="Genomic_DNA"/>
</dbReference>
<sequence length="267" mass="29028">MLRTLTRVVRALDDASVAFALTGGCAVYARGGPPSDHDIDVLVPSTEAESAVQALHRMFGMRPVDPEESWLTKVYDGDWLVDVIFRPNERPVDGATLARADRVRVGPTSVPVMPATYLLTDKLLVLGPHRCDLAEPLQWARALREQVDWAEVDRATGGSPYAAAFLSLCERLAVAPVERRVTVSVTDRSEYVAERLARVLAQDPRTAELGVEVEARGGEVHLRGVVTSERQHAEVAGVAAEHSADHRVRDDIRVVGTANAPGQEDVS</sequence>
<evidence type="ECO:0000313" key="2">
    <source>
        <dbReference type="EMBL" id="MFD0921966.1"/>
    </source>
</evidence>
<dbReference type="SUPFAM" id="SSF81301">
    <property type="entry name" value="Nucleotidyltransferase"/>
    <property type="match status" value="1"/>
</dbReference>
<dbReference type="Proteomes" id="UP001597018">
    <property type="component" value="Unassembled WGS sequence"/>
</dbReference>
<comment type="caution">
    <text evidence="2">The sequence shown here is derived from an EMBL/GenBank/DDBJ whole genome shotgun (WGS) entry which is preliminary data.</text>
</comment>
<protein>
    <submittedName>
        <fullName evidence="2">BON domain-containing protein</fullName>
    </submittedName>
</protein>
<dbReference type="Gene3D" id="3.30.460.40">
    <property type="match status" value="1"/>
</dbReference>
<dbReference type="InterPro" id="IPR007055">
    <property type="entry name" value="BON_dom"/>
</dbReference>
<evidence type="ECO:0000313" key="3">
    <source>
        <dbReference type="Proteomes" id="UP001597018"/>
    </source>
</evidence>
<dbReference type="PROSITE" id="PS50914">
    <property type="entry name" value="BON"/>
    <property type="match status" value="1"/>
</dbReference>
<organism evidence="2 3">
    <name type="scientific">Saccharopolyspora rosea</name>
    <dbReference type="NCBI Taxonomy" id="524884"/>
    <lineage>
        <taxon>Bacteria</taxon>
        <taxon>Bacillati</taxon>
        <taxon>Actinomycetota</taxon>
        <taxon>Actinomycetes</taxon>
        <taxon>Pseudonocardiales</taxon>
        <taxon>Pseudonocardiaceae</taxon>
        <taxon>Saccharopolyspora</taxon>
    </lineage>
</organism>
<proteinExistence type="predicted"/>
<evidence type="ECO:0000259" key="1">
    <source>
        <dbReference type="PROSITE" id="PS50914"/>
    </source>
</evidence>
<dbReference type="Pfam" id="PF04972">
    <property type="entry name" value="BON"/>
    <property type="match status" value="1"/>
</dbReference>
<keyword evidence="3" id="KW-1185">Reference proteome</keyword>
<reference evidence="3" key="1">
    <citation type="journal article" date="2019" name="Int. J. Syst. Evol. Microbiol.">
        <title>The Global Catalogue of Microorganisms (GCM) 10K type strain sequencing project: providing services to taxonomists for standard genome sequencing and annotation.</title>
        <authorList>
            <consortium name="The Broad Institute Genomics Platform"/>
            <consortium name="The Broad Institute Genome Sequencing Center for Infectious Disease"/>
            <person name="Wu L."/>
            <person name="Ma J."/>
        </authorList>
    </citation>
    <scope>NUCLEOTIDE SEQUENCE [LARGE SCALE GENOMIC DNA]</scope>
    <source>
        <strain evidence="3">CCUG 56401</strain>
    </source>
</reference>
<dbReference type="InterPro" id="IPR043519">
    <property type="entry name" value="NT_sf"/>
</dbReference>
<dbReference type="RefSeq" id="WP_263248275.1">
    <property type="nucleotide sequence ID" value="NZ_BAABLT010000026.1"/>
</dbReference>
<dbReference type="PROSITE" id="PS51257">
    <property type="entry name" value="PROKAR_LIPOPROTEIN"/>
    <property type="match status" value="1"/>
</dbReference>
<accession>A0ABW3FTU4</accession>
<name>A0ABW3FTU4_9PSEU</name>
<gene>
    <name evidence="2" type="ORF">ACFQ16_19655</name>
</gene>
<feature type="domain" description="BON" evidence="1">
    <location>
        <begin position="188"/>
        <end position="256"/>
    </location>
</feature>